<sequence length="96" mass="10993">MYIIMYQSTLLFLNIGAQETIVIVFAILLLFGGKKLPELARGLGKGIREFKDASDDVKREIHRNINSLTAEEELRQEEQAERKRLEAGEEENKTVD</sequence>
<evidence type="ECO:0000256" key="4">
    <source>
        <dbReference type="ARBA" id="ARBA00022692"/>
    </source>
</evidence>
<dbReference type="KEGG" id="psn:Pedsa_3271"/>
<feature type="region of interest" description="Disordered" evidence="10">
    <location>
        <begin position="70"/>
        <end position="96"/>
    </location>
</feature>
<dbReference type="EMBL" id="CP002545">
    <property type="protein sequence ID" value="ADY53806.1"/>
    <property type="molecule type" value="Genomic_DNA"/>
</dbReference>
<evidence type="ECO:0000256" key="10">
    <source>
        <dbReference type="SAM" id="MobiDB-lite"/>
    </source>
</evidence>
<name>F0SBW5_PSESL</name>
<evidence type="ECO:0000256" key="8">
    <source>
        <dbReference type="ARBA" id="ARBA00023136"/>
    </source>
</evidence>
<dbReference type="AlphaFoldDB" id="F0SBW5"/>
<comment type="function">
    <text evidence="9">Part of the twin-arginine translocation (Tat) system that transports large folded proteins containing a characteristic twin-arginine motif in their signal peptide across membranes. TatA could form the protein-conducting channel of the Tat system.</text>
</comment>
<evidence type="ECO:0000256" key="2">
    <source>
        <dbReference type="ARBA" id="ARBA00022448"/>
    </source>
</evidence>
<keyword evidence="7 9" id="KW-0811">Translocation</keyword>
<dbReference type="eggNOG" id="COG1826">
    <property type="taxonomic scope" value="Bacteria"/>
</dbReference>
<evidence type="ECO:0000313" key="12">
    <source>
        <dbReference type="Proteomes" id="UP000000310"/>
    </source>
</evidence>
<dbReference type="HAMAP" id="MF_00236">
    <property type="entry name" value="TatA_E"/>
    <property type="match status" value="1"/>
</dbReference>
<dbReference type="HOGENOM" id="CLU_086034_6_0_10"/>
<keyword evidence="4 9" id="KW-0812">Transmembrane</keyword>
<dbReference type="InterPro" id="IPR003369">
    <property type="entry name" value="TatA/B/E"/>
</dbReference>
<keyword evidence="2 9" id="KW-0813">Transport</keyword>
<gene>
    <name evidence="9" type="primary">tatA</name>
    <name evidence="11" type="ordered locus">Pedsa_3271</name>
</gene>
<dbReference type="Pfam" id="PF02416">
    <property type="entry name" value="TatA_B_E"/>
    <property type="match status" value="1"/>
</dbReference>
<organism evidence="11 12">
    <name type="scientific">Pseudopedobacter saltans (strain ATCC 51119 / DSM 12145 / JCM 21818 / CCUG 39354 / LMG 10337 / NBRC 100064 / NCIMB 13643)</name>
    <name type="common">Pedobacter saltans</name>
    <dbReference type="NCBI Taxonomy" id="762903"/>
    <lineage>
        <taxon>Bacteria</taxon>
        <taxon>Pseudomonadati</taxon>
        <taxon>Bacteroidota</taxon>
        <taxon>Sphingobacteriia</taxon>
        <taxon>Sphingobacteriales</taxon>
        <taxon>Sphingobacteriaceae</taxon>
        <taxon>Pseudopedobacter</taxon>
    </lineage>
</organism>
<evidence type="ECO:0000256" key="1">
    <source>
        <dbReference type="ARBA" id="ARBA00004162"/>
    </source>
</evidence>
<protein>
    <recommendedName>
        <fullName evidence="9">Sec-independent protein translocase protein TatA</fullName>
    </recommendedName>
</protein>
<dbReference type="PANTHER" id="PTHR42982">
    <property type="entry name" value="SEC-INDEPENDENT PROTEIN TRANSLOCASE PROTEIN TATA"/>
    <property type="match status" value="1"/>
</dbReference>
<dbReference type="PANTHER" id="PTHR42982:SF1">
    <property type="entry name" value="SEC-INDEPENDENT PROTEIN TRANSLOCASE PROTEIN TATA"/>
    <property type="match status" value="1"/>
</dbReference>
<feature type="compositionally biased region" description="Basic and acidic residues" evidence="10">
    <location>
        <begin position="72"/>
        <end position="96"/>
    </location>
</feature>
<comment type="subunit">
    <text evidence="9">Forms a complex with TatC.</text>
</comment>
<evidence type="ECO:0000256" key="6">
    <source>
        <dbReference type="ARBA" id="ARBA00022989"/>
    </source>
</evidence>
<feature type="transmembrane region" description="Helical" evidence="9">
    <location>
        <begin position="12"/>
        <end position="31"/>
    </location>
</feature>
<dbReference type="Gene3D" id="1.20.5.3310">
    <property type="match status" value="1"/>
</dbReference>
<evidence type="ECO:0000313" key="11">
    <source>
        <dbReference type="EMBL" id="ADY53806.1"/>
    </source>
</evidence>
<keyword evidence="12" id="KW-1185">Reference proteome</keyword>
<dbReference type="STRING" id="762903.Pedsa_3271"/>
<dbReference type="NCBIfam" id="TIGR01411">
    <property type="entry name" value="tatAE"/>
    <property type="match status" value="1"/>
</dbReference>
<keyword evidence="3 9" id="KW-1003">Cell membrane</keyword>
<dbReference type="Proteomes" id="UP000000310">
    <property type="component" value="Chromosome"/>
</dbReference>
<reference evidence="12" key="2">
    <citation type="submission" date="2011-02" db="EMBL/GenBank/DDBJ databases">
        <title>The complete genome of Pedobacter saltans DSM 12145.</title>
        <authorList>
            <consortium name="US DOE Joint Genome Institute (JGI-PGF)"/>
            <person name="Lucas S."/>
            <person name="Copeland A."/>
            <person name="Lapidus A."/>
            <person name="Bruce D."/>
            <person name="Goodwin L."/>
            <person name="Pitluck S."/>
            <person name="Kyrpides N."/>
            <person name="Mavromatis K."/>
            <person name="Pagani I."/>
            <person name="Ivanova N."/>
            <person name="Ovchinnikova G."/>
            <person name="Lu M."/>
            <person name="Detter J.C."/>
            <person name="Han C."/>
            <person name="Land M."/>
            <person name="Hauser L."/>
            <person name="Markowitz V."/>
            <person name="Cheng J.-F."/>
            <person name="Hugenholtz P."/>
            <person name="Woyke T."/>
            <person name="Wu D."/>
            <person name="Tindall B."/>
            <person name="Pomrenke H.G."/>
            <person name="Brambilla E."/>
            <person name="Klenk H.-P."/>
            <person name="Eisen J.A."/>
        </authorList>
    </citation>
    <scope>NUCLEOTIDE SEQUENCE [LARGE SCALE GENOMIC DNA]</scope>
    <source>
        <strain evidence="12">ATCC 51119 / DSM 12145 / JCM 21818 / LMG 10337 / NBRC 100064 / NCIMB 13643</strain>
    </source>
</reference>
<keyword evidence="9" id="KW-0997">Cell inner membrane</keyword>
<evidence type="ECO:0000256" key="5">
    <source>
        <dbReference type="ARBA" id="ARBA00022927"/>
    </source>
</evidence>
<evidence type="ECO:0000256" key="9">
    <source>
        <dbReference type="HAMAP-Rule" id="MF_00236"/>
    </source>
</evidence>
<reference evidence="11 12" key="1">
    <citation type="journal article" date="2011" name="Stand. Genomic Sci.">
        <title>Complete genome sequence of the gliding, heparinolytic Pedobacter saltans type strain (113).</title>
        <authorList>
            <person name="Liolios K."/>
            <person name="Sikorski J."/>
            <person name="Lu M."/>
            <person name="Nolan M."/>
            <person name="Lapidus A."/>
            <person name="Lucas S."/>
            <person name="Hammon N."/>
            <person name="Deshpande S."/>
            <person name="Cheng J.F."/>
            <person name="Tapia R."/>
            <person name="Han C."/>
            <person name="Goodwin L."/>
            <person name="Pitluck S."/>
            <person name="Huntemann M."/>
            <person name="Ivanova N."/>
            <person name="Pagani I."/>
            <person name="Mavromatis K."/>
            <person name="Ovchinikova G."/>
            <person name="Pati A."/>
            <person name="Chen A."/>
            <person name="Palaniappan K."/>
            <person name="Land M."/>
            <person name="Hauser L."/>
            <person name="Brambilla E.M."/>
            <person name="Kotsyurbenko O."/>
            <person name="Rohde M."/>
            <person name="Tindall B.J."/>
            <person name="Abt B."/>
            <person name="Goker M."/>
            <person name="Detter J.C."/>
            <person name="Woyke T."/>
            <person name="Bristow J."/>
            <person name="Eisen J.A."/>
            <person name="Markowitz V."/>
            <person name="Hugenholtz P."/>
            <person name="Klenk H.P."/>
            <person name="Kyrpides N.C."/>
        </authorList>
    </citation>
    <scope>NUCLEOTIDE SEQUENCE [LARGE SCALE GENOMIC DNA]</scope>
    <source>
        <strain evidence="12">ATCC 51119 / DSM 12145 / JCM 21818 / LMG 10337 / NBRC 100064 / NCIMB 13643</strain>
    </source>
</reference>
<keyword evidence="8 9" id="KW-0472">Membrane</keyword>
<dbReference type="GO" id="GO:0008320">
    <property type="term" value="F:protein transmembrane transporter activity"/>
    <property type="evidence" value="ECO:0007669"/>
    <property type="project" value="UniProtKB-UniRule"/>
</dbReference>
<evidence type="ECO:0000256" key="3">
    <source>
        <dbReference type="ARBA" id="ARBA00022475"/>
    </source>
</evidence>
<keyword evidence="5 9" id="KW-0653">Protein transport</keyword>
<dbReference type="GO" id="GO:0043953">
    <property type="term" value="P:protein transport by the Tat complex"/>
    <property type="evidence" value="ECO:0007669"/>
    <property type="project" value="UniProtKB-UniRule"/>
</dbReference>
<evidence type="ECO:0000256" key="7">
    <source>
        <dbReference type="ARBA" id="ARBA00023010"/>
    </source>
</evidence>
<proteinExistence type="inferred from homology"/>
<accession>F0SBW5</accession>
<comment type="subcellular location">
    <subcellularLocation>
        <location evidence="9">Cell inner membrane</location>
        <topology evidence="9">Single-pass membrane protein</topology>
    </subcellularLocation>
    <subcellularLocation>
        <location evidence="1">Cell membrane</location>
        <topology evidence="1">Single-pass membrane protein</topology>
    </subcellularLocation>
</comment>
<keyword evidence="6 9" id="KW-1133">Transmembrane helix</keyword>
<dbReference type="InterPro" id="IPR006312">
    <property type="entry name" value="TatA/E"/>
</dbReference>
<dbReference type="GO" id="GO:0033281">
    <property type="term" value="C:TAT protein transport complex"/>
    <property type="evidence" value="ECO:0007669"/>
    <property type="project" value="UniProtKB-UniRule"/>
</dbReference>
<comment type="similarity">
    <text evidence="9">Belongs to the TatA/E family.</text>
</comment>